<organism evidence="2 3">
    <name type="scientific">Pontibacter anaerobius</name>
    <dbReference type="NCBI Taxonomy" id="2993940"/>
    <lineage>
        <taxon>Bacteria</taxon>
        <taxon>Pseudomonadati</taxon>
        <taxon>Bacteroidota</taxon>
        <taxon>Cytophagia</taxon>
        <taxon>Cytophagales</taxon>
        <taxon>Hymenobacteraceae</taxon>
        <taxon>Pontibacter</taxon>
    </lineage>
</organism>
<comment type="caution">
    <text evidence="2">The sequence shown here is derived from an EMBL/GenBank/DDBJ whole genome shotgun (WGS) entry which is preliminary data.</text>
</comment>
<reference evidence="2 3" key="1">
    <citation type="submission" date="2022-11" db="EMBL/GenBank/DDBJ databases">
        <title>The characterization of three novel Bacteroidetes species and genomic analysis of their roles in tidal elemental geochemical cycles.</title>
        <authorList>
            <person name="Ma K.-J."/>
        </authorList>
    </citation>
    <scope>NUCLEOTIDE SEQUENCE [LARGE SCALE GENOMIC DNA]</scope>
    <source>
        <strain evidence="2 3">M82</strain>
    </source>
</reference>
<evidence type="ECO:0000256" key="1">
    <source>
        <dbReference type="SAM" id="SignalP"/>
    </source>
</evidence>
<gene>
    <name evidence="2" type="ORF">OO017_02925</name>
</gene>
<sequence>MMNYLLSLLIILLAMTQCQRDETLPTPQGGGLGEAFVLEQGERIKITGGETNLMEMEVEEVADSRCPEDVVCVWYGNAVAKLKIYSNSGNSQALTFCIGDCRPAPFQSKHTLITEVGGKKYEITLLEVIPFPNTKQKTENKQVKLLVNKAN</sequence>
<evidence type="ECO:0000313" key="2">
    <source>
        <dbReference type="EMBL" id="MCX2738888.1"/>
    </source>
</evidence>
<name>A0ABT3RBT3_9BACT</name>
<feature type="signal peptide" evidence="1">
    <location>
        <begin position="1"/>
        <end position="20"/>
    </location>
</feature>
<evidence type="ECO:0008006" key="4">
    <source>
        <dbReference type="Google" id="ProtNLM"/>
    </source>
</evidence>
<proteinExistence type="predicted"/>
<keyword evidence="1" id="KW-0732">Signal</keyword>
<dbReference type="RefSeq" id="WP_266050934.1">
    <property type="nucleotide sequence ID" value="NZ_JAPFQO010000001.1"/>
</dbReference>
<dbReference type="Proteomes" id="UP001207228">
    <property type="component" value="Unassembled WGS sequence"/>
</dbReference>
<evidence type="ECO:0000313" key="3">
    <source>
        <dbReference type="Proteomes" id="UP001207228"/>
    </source>
</evidence>
<protein>
    <recommendedName>
        <fullName evidence="4">Lipoprotein</fullName>
    </recommendedName>
</protein>
<feature type="chain" id="PRO_5046350230" description="Lipoprotein" evidence="1">
    <location>
        <begin position="21"/>
        <end position="151"/>
    </location>
</feature>
<dbReference type="EMBL" id="JAPFQO010000001">
    <property type="protein sequence ID" value="MCX2738888.1"/>
    <property type="molecule type" value="Genomic_DNA"/>
</dbReference>
<accession>A0ABT3RBT3</accession>
<keyword evidence="3" id="KW-1185">Reference proteome</keyword>